<reference evidence="1" key="1">
    <citation type="submission" date="2023-10" db="EMBL/GenBank/DDBJ databases">
        <title>Surveillance and assessment of the effects of hospital wastewater treatment on clearance of pathogenic bacterial and antimicrobial resistance genes.</title>
        <authorList>
            <person name="Wu Y."/>
        </authorList>
    </citation>
    <scope>NUCLEOTIDE SEQUENCE</scope>
    <source>
        <strain evidence="1">23-M-SRM-33-1</strain>
    </source>
</reference>
<protein>
    <recommendedName>
        <fullName evidence="3">Colicin V synthesis protein</fullName>
    </recommendedName>
</protein>
<evidence type="ECO:0000313" key="2">
    <source>
        <dbReference type="Proteomes" id="UP001284547"/>
    </source>
</evidence>
<evidence type="ECO:0000313" key="1">
    <source>
        <dbReference type="EMBL" id="MDV0843533.1"/>
    </source>
</evidence>
<dbReference type="AlphaFoldDB" id="A0AAW8XTK0"/>
<organism evidence="1 2">
    <name type="scientific">Klebsiella quasipneumoniae subsp. quasipneumoniae</name>
    <dbReference type="NCBI Taxonomy" id="1667327"/>
    <lineage>
        <taxon>Bacteria</taxon>
        <taxon>Pseudomonadati</taxon>
        <taxon>Pseudomonadota</taxon>
        <taxon>Gammaproteobacteria</taxon>
        <taxon>Enterobacterales</taxon>
        <taxon>Enterobacteriaceae</taxon>
        <taxon>Klebsiella/Raoultella group</taxon>
        <taxon>Klebsiella</taxon>
        <taxon>Klebsiella pneumoniae complex</taxon>
    </lineage>
</organism>
<accession>A0AAW8XTK0</accession>
<evidence type="ECO:0008006" key="3">
    <source>
        <dbReference type="Google" id="ProtNLM"/>
    </source>
</evidence>
<dbReference type="EMBL" id="JAWHZD010000012">
    <property type="protein sequence ID" value="MDV0843533.1"/>
    <property type="molecule type" value="Genomic_DNA"/>
</dbReference>
<dbReference type="Proteomes" id="UP001284547">
    <property type="component" value="Unassembled WGS sequence"/>
</dbReference>
<comment type="caution">
    <text evidence="1">The sequence shown here is derived from an EMBL/GenBank/DDBJ whole genome shotgun (WGS) entry which is preliminary data.</text>
</comment>
<dbReference type="RefSeq" id="WP_032454617.1">
    <property type="nucleotide sequence ID" value="NZ_CAAHGF010000052.1"/>
</dbReference>
<proteinExistence type="predicted"/>
<name>A0AAW8XTK0_9ENTR</name>
<gene>
    <name evidence="1" type="ORF">RZP41_20080</name>
</gene>
<sequence>MKQLTIVEMNDVSGAGIQQIIDGSQNVLFGLLDAAIGAVLLGFGASGAGGLQGGVTGNGSGGGILGFGVITIGIGSIWGAIQGAVTGAVWGAYVGADTSVEYIKKGVDAWFAGTIGGWTPN</sequence>